<dbReference type="EMBL" id="LVVK01000014">
    <property type="protein sequence ID" value="OPB41725.1"/>
    <property type="molecule type" value="Genomic_DNA"/>
</dbReference>
<organism evidence="2 3">
    <name type="scientific">Trichoderma guizhouense</name>
    <dbReference type="NCBI Taxonomy" id="1491466"/>
    <lineage>
        <taxon>Eukaryota</taxon>
        <taxon>Fungi</taxon>
        <taxon>Dikarya</taxon>
        <taxon>Ascomycota</taxon>
        <taxon>Pezizomycotina</taxon>
        <taxon>Sordariomycetes</taxon>
        <taxon>Hypocreomycetidae</taxon>
        <taxon>Hypocreales</taxon>
        <taxon>Hypocreaceae</taxon>
        <taxon>Trichoderma</taxon>
    </lineage>
</organism>
<sequence>MVRLIQTASQGVTGGSFGGAGDGDDGGDGSRGGQIGGGGGGDPYAVVSLPETEEHFVSSHPPSRPWGFVASTESREE</sequence>
<proteinExistence type="predicted"/>
<accession>A0A1T3CL54</accession>
<protein>
    <submittedName>
        <fullName evidence="2">Uncharacterized protein</fullName>
    </submittedName>
</protein>
<evidence type="ECO:0000313" key="2">
    <source>
        <dbReference type="EMBL" id="OPB41725.1"/>
    </source>
</evidence>
<dbReference type="Proteomes" id="UP000191004">
    <property type="component" value="Unassembled WGS sequence"/>
</dbReference>
<dbReference type="AlphaFoldDB" id="A0A1T3CL54"/>
<feature type="region of interest" description="Disordered" evidence="1">
    <location>
        <begin position="1"/>
        <end position="77"/>
    </location>
</feature>
<keyword evidence="3" id="KW-1185">Reference proteome</keyword>
<evidence type="ECO:0000313" key="3">
    <source>
        <dbReference type="Proteomes" id="UP000191004"/>
    </source>
</evidence>
<evidence type="ECO:0000256" key="1">
    <source>
        <dbReference type="SAM" id="MobiDB-lite"/>
    </source>
</evidence>
<feature type="compositionally biased region" description="Gly residues" evidence="1">
    <location>
        <begin position="12"/>
        <end position="21"/>
    </location>
</feature>
<feature type="compositionally biased region" description="Polar residues" evidence="1">
    <location>
        <begin position="1"/>
        <end position="10"/>
    </location>
</feature>
<comment type="caution">
    <text evidence="2">The sequence shown here is derived from an EMBL/GenBank/DDBJ whole genome shotgun (WGS) entry which is preliminary data.</text>
</comment>
<name>A0A1T3CL54_9HYPO</name>
<reference evidence="2 3" key="1">
    <citation type="submission" date="2016-04" db="EMBL/GenBank/DDBJ databases">
        <title>Multiple horizontal gene transfer events from other fungi enriched the ability of the initially mycotrophic fungus Trichoderma (Ascomycota) to feed on dead plant biomass.</title>
        <authorList>
            <person name="Atanasova L."/>
            <person name="Chenthamara K."/>
            <person name="Zhang J."/>
            <person name="Grujic M."/>
            <person name="Henrissat B."/>
            <person name="Kuo A."/>
            <person name="Aertz A."/>
            <person name="Salamov A."/>
            <person name="Lipzen A."/>
            <person name="Labutti K."/>
            <person name="Barry K."/>
            <person name="Miao Y."/>
            <person name="Rahimi M.J."/>
            <person name="Shen Q."/>
            <person name="Grigoriev I.V."/>
            <person name="Kubicek C.P."/>
            <person name="Druzhinina I.S."/>
        </authorList>
    </citation>
    <scope>NUCLEOTIDE SEQUENCE [LARGE SCALE GENOMIC DNA]</scope>
    <source>
        <strain evidence="2 3">NJAU 4742</strain>
    </source>
</reference>
<gene>
    <name evidence="2" type="ORF">A0O28_0102850</name>
</gene>
<feature type="compositionally biased region" description="Gly residues" evidence="1">
    <location>
        <begin position="29"/>
        <end position="42"/>
    </location>
</feature>